<dbReference type="EMBL" id="CP110226">
    <property type="protein sequence ID" value="UZD24044.1"/>
    <property type="molecule type" value="Genomic_DNA"/>
</dbReference>
<evidence type="ECO:0000313" key="1">
    <source>
        <dbReference type="EMBL" id="UZD24044.1"/>
    </source>
</evidence>
<reference evidence="1" key="1">
    <citation type="submission" date="2022-10" db="EMBL/GenBank/DDBJ databases">
        <title>Algoriphagus sp. a novel bacteria isolate from halophytes salicornia europaea.</title>
        <authorList>
            <person name="Peng Y."/>
            <person name="Jiang L."/>
            <person name="Lee J."/>
        </authorList>
    </citation>
    <scope>NUCLEOTIDE SEQUENCE</scope>
    <source>
        <strain evidence="1">TR-M5</strain>
    </source>
</reference>
<protein>
    <submittedName>
        <fullName evidence="1">Uncharacterized protein</fullName>
    </submittedName>
</protein>
<proteinExistence type="predicted"/>
<dbReference type="RefSeq" id="WP_264810757.1">
    <property type="nucleotide sequence ID" value="NZ_CP110226.1"/>
</dbReference>
<sequence>MDLDLWLDRELLERQNRLRQEFWEILGEVGNAIAPTKLLTIHPNSQGIKLTRGNELNGFPYQVLDLVRDFDEQSGLNIRLLNWFGNGFFLFVLIGKNHPKAPGEILQKHGWAISTVPDRWKYAAIVDPSGQLKAPNDLQLKELTYIQWVKPLPLAGSREAVRLQIETEVNNLIDLMLQKMG</sequence>
<organism evidence="1 2">
    <name type="scientific">Algoriphagus halophytocola</name>
    <dbReference type="NCBI Taxonomy" id="2991499"/>
    <lineage>
        <taxon>Bacteria</taxon>
        <taxon>Pseudomonadati</taxon>
        <taxon>Bacteroidota</taxon>
        <taxon>Cytophagia</taxon>
        <taxon>Cytophagales</taxon>
        <taxon>Cyclobacteriaceae</taxon>
        <taxon>Algoriphagus</taxon>
    </lineage>
</organism>
<gene>
    <name evidence="1" type="ORF">OM944_05990</name>
</gene>
<name>A0ABY6MM32_9BACT</name>
<accession>A0ABY6MM32</accession>
<evidence type="ECO:0000313" key="2">
    <source>
        <dbReference type="Proteomes" id="UP001163156"/>
    </source>
</evidence>
<keyword evidence="2" id="KW-1185">Reference proteome</keyword>
<dbReference type="Proteomes" id="UP001163156">
    <property type="component" value="Chromosome"/>
</dbReference>